<feature type="region of interest" description="Disordered" evidence="1">
    <location>
        <begin position="1"/>
        <end position="153"/>
    </location>
</feature>
<protein>
    <submittedName>
        <fullName evidence="2">Uncharacterized protein</fullName>
    </submittedName>
</protein>
<comment type="caution">
    <text evidence="2">The sequence shown here is derived from an EMBL/GenBank/DDBJ whole genome shotgun (WGS) entry which is preliminary data.</text>
</comment>
<feature type="compositionally biased region" description="Pro residues" evidence="1">
    <location>
        <begin position="1"/>
        <end position="13"/>
    </location>
</feature>
<keyword evidence="3" id="KW-1185">Reference proteome</keyword>
<accession>A0A9P1M7B8</accession>
<dbReference type="EMBL" id="CALLCH030000006">
    <property type="protein sequence ID" value="CAI4212951.1"/>
    <property type="molecule type" value="Genomic_DNA"/>
</dbReference>
<feature type="region of interest" description="Disordered" evidence="1">
    <location>
        <begin position="262"/>
        <end position="306"/>
    </location>
</feature>
<gene>
    <name evidence="2" type="ORF">PPNO1_LOCUS2702</name>
</gene>
<dbReference type="OrthoDB" id="4898142at2759"/>
<evidence type="ECO:0000313" key="2">
    <source>
        <dbReference type="EMBL" id="CAI4212951.1"/>
    </source>
</evidence>
<feature type="compositionally biased region" description="Low complexity" evidence="1">
    <location>
        <begin position="200"/>
        <end position="212"/>
    </location>
</feature>
<feature type="compositionally biased region" description="Basic and acidic residues" evidence="1">
    <location>
        <begin position="276"/>
        <end position="296"/>
    </location>
</feature>
<dbReference type="AlphaFoldDB" id="A0A9P1M7B8"/>
<proteinExistence type="predicted"/>
<dbReference type="Proteomes" id="UP000838763">
    <property type="component" value="Unassembled WGS sequence"/>
</dbReference>
<feature type="compositionally biased region" description="Basic and acidic residues" evidence="1">
    <location>
        <begin position="213"/>
        <end position="222"/>
    </location>
</feature>
<reference evidence="2" key="1">
    <citation type="submission" date="2022-11" db="EMBL/GenBank/DDBJ databases">
        <authorList>
            <person name="Scott C."/>
            <person name="Bruce N."/>
        </authorList>
    </citation>
    <scope>NUCLEOTIDE SEQUENCE</scope>
</reference>
<feature type="region of interest" description="Disordered" evidence="1">
    <location>
        <begin position="191"/>
        <end position="236"/>
    </location>
</feature>
<evidence type="ECO:0000256" key="1">
    <source>
        <dbReference type="SAM" id="MobiDB-lite"/>
    </source>
</evidence>
<sequence length="323" mass="36421">MNPLHPPLPPPSPVDSGYMDPHHQEHLRQRFQPSRPASAIGIRQPRRPSYYDDLEDEESMPRVGRKPSVKIGRLPQTHKTRGYDDESFAGESLAYRDLPSQGYPPRDLSRRSGEFSSSQPRTRRMSMIPPETLQLQGPREVRSRPNSLYGGGVDVDDLDYEYGYSDKVNEQLIKAGVYQDSVAGQTQALTKDALQKATRRSQGGSSRSTRSSSSHDESEWRHSNTTRTTRSIGEEDVTIRVKGHAVVEVSGTKIECQDGSAISISSRPSHPQARLIDSDKGSTAYDDRKSRIERLPSRSRAISQSAYSRNQPVYETYDYDRVW</sequence>
<evidence type="ECO:0000313" key="3">
    <source>
        <dbReference type="Proteomes" id="UP000838763"/>
    </source>
</evidence>
<name>A0A9P1M7B8_9PEZI</name>
<organism evidence="2 3">
    <name type="scientific">Parascedosporium putredinis</name>
    <dbReference type="NCBI Taxonomy" id="1442378"/>
    <lineage>
        <taxon>Eukaryota</taxon>
        <taxon>Fungi</taxon>
        <taxon>Dikarya</taxon>
        <taxon>Ascomycota</taxon>
        <taxon>Pezizomycotina</taxon>
        <taxon>Sordariomycetes</taxon>
        <taxon>Hypocreomycetidae</taxon>
        <taxon>Microascales</taxon>
        <taxon>Microascaceae</taxon>
        <taxon>Parascedosporium</taxon>
    </lineage>
</organism>